<feature type="compositionally biased region" description="Polar residues" evidence="5">
    <location>
        <begin position="535"/>
        <end position="546"/>
    </location>
</feature>
<feature type="region of interest" description="Disordered" evidence="5">
    <location>
        <begin position="439"/>
        <end position="599"/>
    </location>
</feature>
<feature type="compositionally biased region" description="Basic and acidic residues" evidence="5">
    <location>
        <begin position="519"/>
        <end position="530"/>
    </location>
</feature>
<feature type="transmembrane region" description="Helical" evidence="6">
    <location>
        <begin position="208"/>
        <end position="232"/>
    </location>
</feature>
<accession>A0ABR4C7R9</accession>
<evidence type="ECO:0000256" key="4">
    <source>
        <dbReference type="ARBA" id="ARBA00023136"/>
    </source>
</evidence>
<feature type="transmembrane region" description="Helical" evidence="6">
    <location>
        <begin position="97"/>
        <end position="122"/>
    </location>
</feature>
<proteinExistence type="predicted"/>
<evidence type="ECO:0000256" key="3">
    <source>
        <dbReference type="ARBA" id="ARBA00022989"/>
    </source>
</evidence>
<feature type="transmembrane region" description="Helical" evidence="6">
    <location>
        <begin position="288"/>
        <end position="310"/>
    </location>
</feature>
<dbReference type="PANTHER" id="PTHR23423">
    <property type="entry name" value="ORGANIC SOLUTE TRANSPORTER-RELATED"/>
    <property type="match status" value="1"/>
</dbReference>
<feature type="transmembrane region" description="Helical" evidence="6">
    <location>
        <begin position="175"/>
        <end position="196"/>
    </location>
</feature>
<sequence>MGLLTFNGTCNTTLDDLRIGSSEAPMIGTMTFHTLGLIIAAACAFIAILLSFYLMWMHALHYTKPYEQRHIIRILFMIPTYATASFLQFYFYWHAVYFQVICDCYEAFAIASFFALLCHYIAPDLHEQKMYFRSIEPKPWVWPISWFQKCCCGQRGPWRTPRSGLTWFNIIWTGVYHYCFIRVSMTVTAVVTQYFGRYCESSNSPVFAHIWILVIEGVAVTIAMYCLIQFYVQLRQDLSAHSPFLKVLAIKLVIFLSFWQSFMISILTGSTLNVIVPTAKIAYPDLKVGIPSLLLCIEMALFALLHLFAFPWQPYASSSSGSDYPVSHLKNSLGPKQGGFLGIKAFVDAMNPWDLVKAFARGMRWLFIGVKHREKDASYKTSSFDINNPQNGDMSLQSTAYKRTPNLPIAEEFRRSRFGLPGFPPAKRSDDEGAGLIAHAQDNPLNTPTSSSGYIPARQRYDSNGQDISSGGTAYNAYSPNPDRSRTPAGDIGMAITDQPEPYRSPVVQPHGLQSSSDMYKDELRQERRRQQTQPPSQGWANSSQPLDGPMDDARRPVVHNALWGGENAGHDQQMPGTRNLYPQDQHQHPRLNRDQDRF</sequence>
<keyword evidence="3 6" id="KW-1133">Transmembrane helix</keyword>
<evidence type="ECO:0000313" key="8">
    <source>
        <dbReference type="Proteomes" id="UP001595075"/>
    </source>
</evidence>
<keyword evidence="2 6" id="KW-0812">Transmembrane</keyword>
<keyword evidence="4 6" id="KW-0472">Membrane</keyword>
<evidence type="ECO:0000256" key="6">
    <source>
        <dbReference type="SAM" id="Phobius"/>
    </source>
</evidence>
<comment type="caution">
    <text evidence="7">The sequence shown here is derived from an EMBL/GenBank/DDBJ whole genome shotgun (WGS) entry which is preliminary data.</text>
</comment>
<dbReference type="Pfam" id="PF03619">
    <property type="entry name" value="Solute_trans_a"/>
    <property type="match status" value="1"/>
</dbReference>
<evidence type="ECO:0000256" key="1">
    <source>
        <dbReference type="ARBA" id="ARBA00004141"/>
    </source>
</evidence>
<organism evidence="7 8">
    <name type="scientific">Oculimacula yallundae</name>
    <dbReference type="NCBI Taxonomy" id="86028"/>
    <lineage>
        <taxon>Eukaryota</taxon>
        <taxon>Fungi</taxon>
        <taxon>Dikarya</taxon>
        <taxon>Ascomycota</taxon>
        <taxon>Pezizomycotina</taxon>
        <taxon>Leotiomycetes</taxon>
        <taxon>Helotiales</taxon>
        <taxon>Ploettnerulaceae</taxon>
        <taxon>Oculimacula</taxon>
    </lineage>
</organism>
<gene>
    <name evidence="7" type="ORF">VTL71DRAFT_3440</name>
</gene>
<feature type="compositionally biased region" description="Polar residues" evidence="5">
    <location>
        <begin position="443"/>
        <end position="453"/>
    </location>
</feature>
<reference evidence="7 8" key="1">
    <citation type="journal article" date="2024" name="Commun. Biol.">
        <title>Comparative genomic analysis of thermophilic fungi reveals convergent evolutionary adaptations and gene losses.</title>
        <authorList>
            <person name="Steindorff A.S."/>
            <person name="Aguilar-Pontes M.V."/>
            <person name="Robinson A.J."/>
            <person name="Andreopoulos B."/>
            <person name="LaButti K."/>
            <person name="Kuo A."/>
            <person name="Mondo S."/>
            <person name="Riley R."/>
            <person name="Otillar R."/>
            <person name="Haridas S."/>
            <person name="Lipzen A."/>
            <person name="Grimwood J."/>
            <person name="Schmutz J."/>
            <person name="Clum A."/>
            <person name="Reid I.D."/>
            <person name="Moisan M.C."/>
            <person name="Butler G."/>
            <person name="Nguyen T.T.M."/>
            <person name="Dewar K."/>
            <person name="Conant G."/>
            <person name="Drula E."/>
            <person name="Henrissat B."/>
            <person name="Hansel C."/>
            <person name="Singer S."/>
            <person name="Hutchinson M.I."/>
            <person name="de Vries R.P."/>
            <person name="Natvig D.O."/>
            <person name="Powell A.J."/>
            <person name="Tsang A."/>
            <person name="Grigoriev I.V."/>
        </authorList>
    </citation>
    <scope>NUCLEOTIDE SEQUENCE [LARGE SCALE GENOMIC DNA]</scope>
    <source>
        <strain evidence="7 8">CBS 494.80</strain>
    </source>
</reference>
<keyword evidence="8" id="KW-1185">Reference proteome</keyword>
<name>A0ABR4C7R9_9HELO</name>
<comment type="subcellular location">
    <subcellularLocation>
        <location evidence="1">Membrane</location>
        <topology evidence="1">Multi-pass membrane protein</topology>
    </subcellularLocation>
</comment>
<feature type="compositionally biased region" description="Polar residues" evidence="5">
    <location>
        <begin position="462"/>
        <end position="479"/>
    </location>
</feature>
<feature type="transmembrane region" description="Helical" evidence="6">
    <location>
        <begin position="71"/>
        <end position="91"/>
    </location>
</feature>
<evidence type="ECO:0008006" key="9">
    <source>
        <dbReference type="Google" id="ProtNLM"/>
    </source>
</evidence>
<evidence type="ECO:0000313" key="7">
    <source>
        <dbReference type="EMBL" id="KAL2065770.1"/>
    </source>
</evidence>
<feature type="transmembrane region" description="Helical" evidence="6">
    <location>
        <begin position="35"/>
        <end position="59"/>
    </location>
</feature>
<dbReference type="EMBL" id="JAZHXI010000012">
    <property type="protein sequence ID" value="KAL2065770.1"/>
    <property type="molecule type" value="Genomic_DNA"/>
</dbReference>
<feature type="compositionally biased region" description="Polar residues" evidence="5">
    <location>
        <begin position="575"/>
        <end position="585"/>
    </location>
</feature>
<dbReference type="Proteomes" id="UP001595075">
    <property type="component" value="Unassembled WGS sequence"/>
</dbReference>
<protein>
    <recommendedName>
        <fullName evidence="9">Transmembrane protein 34</fullName>
    </recommendedName>
</protein>
<evidence type="ECO:0000256" key="5">
    <source>
        <dbReference type="SAM" id="MobiDB-lite"/>
    </source>
</evidence>
<feature type="compositionally biased region" description="Basic and acidic residues" evidence="5">
    <location>
        <begin position="586"/>
        <end position="599"/>
    </location>
</feature>
<dbReference type="SMART" id="SM01417">
    <property type="entry name" value="Solute_trans_a"/>
    <property type="match status" value="1"/>
</dbReference>
<dbReference type="InterPro" id="IPR005178">
    <property type="entry name" value="Ostalpha/TMEM184C"/>
</dbReference>
<feature type="transmembrane region" description="Helical" evidence="6">
    <location>
        <begin position="244"/>
        <end position="268"/>
    </location>
</feature>
<evidence type="ECO:0000256" key="2">
    <source>
        <dbReference type="ARBA" id="ARBA00022692"/>
    </source>
</evidence>